<evidence type="ECO:0000313" key="10">
    <source>
        <dbReference type="Proteomes" id="UP000230392"/>
    </source>
</evidence>
<dbReference type="GO" id="GO:0006429">
    <property type="term" value="P:leucyl-tRNA aminoacylation"/>
    <property type="evidence" value="ECO:0007669"/>
    <property type="project" value="InterPro"/>
</dbReference>
<comment type="caution">
    <text evidence="9">The sequence shown here is derived from an EMBL/GenBank/DDBJ whole genome shotgun (WGS) entry which is preliminary data.</text>
</comment>
<dbReference type="Gene3D" id="1.10.730.10">
    <property type="entry name" value="Isoleucyl-tRNA Synthetase, Domain 1"/>
    <property type="match status" value="1"/>
</dbReference>
<proteinExistence type="inferred from homology"/>
<dbReference type="PANTHER" id="PTHR43740:SF2">
    <property type="entry name" value="LEUCINE--TRNA LIGASE, MITOCHONDRIAL"/>
    <property type="match status" value="1"/>
</dbReference>
<feature type="domain" description="Aminoacyl-tRNA synthetase class Ia" evidence="8">
    <location>
        <begin position="15"/>
        <end position="215"/>
    </location>
</feature>
<dbReference type="Pfam" id="PF00133">
    <property type="entry name" value="tRNA-synt_1"/>
    <property type="match status" value="1"/>
</dbReference>
<dbReference type="InterPro" id="IPR002300">
    <property type="entry name" value="aa-tRNA-synth_Ia"/>
</dbReference>
<evidence type="ECO:0000256" key="1">
    <source>
        <dbReference type="ARBA" id="ARBA00005594"/>
    </source>
</evidence>
<keyword evidence="4" id="KW-0547">Nucleotide-binding</keyword>
<evidence type="ECO:0000256" key="6">
    <source>
        <dbReference type="ARBA" id="ARBA00022917"/>
    </source>
</evidence>
<comment type="similarity">
    <text evidence="1">Belongs to the class-I aminoacyl-tRNA synthetase family.</text>
</comment>
<reference evidence="9 10" key="1">
    <citation type="submission" date="2017-09" db="EMBL/GenBank/DDBJ databases">
        <title>Depth-based differentiation of microbial function through sediment-hosted aquifers and enrichment of novel symbionts in the deep terrestrial subsurface.</title>
        <authorList>
            <person name="Probst A.J."/>
            <person name="Ladd B."/>
            <person name="Jarett J.K."/>
            <person name="Geller-Mcgrath D.E."/>
            <person name="Sieber C.M."/>
            <person name="Emerson J.B."/>
            <person name="Anantharaman K."/>
            <person name="Thomas B.C."/>
            <person name="Malmstrom R."/>
            <person name="Stieglmeier M."/>
            <person name="Klingl A."/>
            <person name="Woyke T."/>
            <person name="Ryan C.M."/>
            <person name="Banfield J.F."/>
        </authorList>
    </citation>
    <scope>NUCLEOTIDE SEQUENCE [LARGE SCALE GENOMIC DNA]</scope>
    <source>
        <strain evidence="9">CG23_combo_of_CG06-09_8_20_14_all_48_7</strain>
    </source>
</reference>
<evidence type="ECO:0000313" key="9">
    <source>
        <dbReference type="EMBL" id="PIP16049.1"/>
    </source>
</evidence>
<accession>A0A2G9Y9Y3</accession>
<dbReference type="SUPFAM" id="SSF52374">
    <property type="entry name" value="Nucleotidylyl transferase"/>
    <property type="match status" value="1"/>
</dbReference>
<gene>
    <name evidence="9" type="primary">leuS</name>
    <name evidence="9" type="ORF">COX46_04445</name>
</gene>
<keyword evidence="3 9" id="KW-0436">Ligase</keyword>
<dbReference type="Gene3D" id="3.40.50.620">
    <property type="entry name" value="HUPs"/>
    <property type="match status" value="1"/>
</dbReference>
<dbReference type="Proteomes" id="UP000230392">
    <property type="component" value="Unassembled WGS sequence"/>
</dbReference>
<name>A0A2G9Y9Y3_9BACT</name>
<dbReference type="EC" id="6.1.1.4" evidence="2"/>
<dbReference type="GO" id="GO:0005829">
    <property type="term" value="C:cytosol"/>
    <property type="evidence" value="ECO:0007669"/>
    <property type="project" value="TreeGrafter"/>
</dbReference>
<keyword evidence="7" id="KW-0030">Aminoacyl-tRNA synthetase</keyword>
<dbReference type="GO" id="GO:0005524">
    <property type="term" value="F:ATP binding"/>
    <property type="evidence" value="ECO:0007669"/>
    <property type="project" value="UniProtKB-KW"/>
</dbReference>
<evidence type="ECO:0000259" key="8">
    <source>
        <dbReference type="Pfam" id="PF00133"/>
    </source>
</evidence>
<keyword evidence="6" id="KW-0648">Protein biosynthesis</keyword>
<evidence type="ECO:0000256" key="3">
    <source>
        <dbReference type="ARBA" id="ARBA00022598"/>
    </source>
</evidence>
<keyword evidence="5" id="KW-0067">ATP-binding</keyword>
<organism evidence="9 10">
    <name type="scientific">bacterium (Candidatus Ratteibacteria) CG23_combo_of_CG06-09_8_20_14_all_48_7</name>
    <dbReference type="NCBI Taxonomy" id="2014292"/>
    <lineage>
        <taxon>Bacteria</taxon>
        <taxon>Candidatus Ratteibacteria</taxon>
    </lineage>
</organism>
<evidence type="ECO:0000256" key="7">
    <source>
        <dbReference type="ARBA" id="ARBA00023146"/>
    </source>
</evidence>
<protein>
    <recommendedName>
        <fullName evidence="2">leucine--tRNA ligase</fullName>
        <ecNumber evidence="2">6.1.1.4</ecNumber>
    </recommendedName>
</protein>
<dbReference type="AlphaFoldDB" id="A0A2G9Y9Y3"/>
<evidence type="ECO:0000256" key="4">
    <source>
        <dbReference type="ARBA" id="ARBA00022741"/>
    </source>
</evidence>
<evidence type="ECO:0000256" key="2">
    <source>
        <dbReference type="ARBA" id="ARBA00013164"/>
    </source>
</evidence>
<dbReference type="PRINTS" id="PR00985">
    <property type="entry name" value="TRNASYNTHLEU"/>
</dbReference>
<dbReference type="PANTHER" id="PTHR43740">
    <property type="entry name" value="LEUCYL-TRNA SYNTHETASE"/>
    <property type="match status" value="1"/>
</dbReference>
<dbReference type="GO" id="GO:0004823">
    <property type="term" value="F:leucine-tRNA ligase activity"/>
    <property type="evidence" value="ECO:0007669"/>
    <property type="project" value="UniProtKB-EC"/>
</dbReference>
<evidence type="ECO:0000256" key="5">
    <source>
        <dbReference type="ARBA" id="ARBA00022840"/>
    </source>
</evidence>
<dbReference type="InterPro" id="IPR014729">
    <property type="entry name" value="Rossmann-like_a/b/a_fold"/>
</dbReference>
<dbReference type="InterPro" id="IPR002302">
    <property type="entry name" value="Leu-tRNA-ligase"/>
</dbReference>
<dbReference type="EMBL" id="PCRF01000219">
    <property type="protein sequence ID" value="PIP16049.1"/>
    <property type="molecule type" value="Genomic_DNA"/>
</dbReference>
<dbReference type="FunFam" id="1.10.730.10:FF:000002">
    <property type="entry name" value="Leucine--tRNA ligase"/>
    <property type="match status" value="1"/>
</dbReference>
<sequence>MAETGIGKKTIHYRLRDWCISRQRYWGTPIPVVYCDKCGTVPVPETDLPVLLPGEINIIGEGGSPLEVESFVRTTCPRCKGVARRETDTMDTFVDSSWYFLRYTSGDREEKPFDSTEVNFWMPVDQYIGGIEHAILHLLYSRFFVKVLRDIGLVKSDEPFTNLLCQGMVIKDGAKMSKSKGNVVDPEEMIKKYGADTVRLFILFAAPPESDLEWSDKGVEGCWRFLNRVWNLVDKYLQRQTEESRGSIHRARVVAGPLSIGLERDESDPYPGEVAAKELRRWQHQTVRSVTEDVVNQFQFNTAIA</sequence>
<feature type="non-terminal residue" evidence="9">
    <location>
        <position position="305"/>
    </location>
</feature>